<evidence type="ECO:0000313" key="2">
    <source>
        <dbReference type="Proteomes" id="UP000624244"/>
    </source>
</evidence>
<feature type="non-terminal residue" evidence="1">
    <location>
        <position position="1"/>
    </location>
</feature>
<sequence>FHLYINGREVLWWSRPHKEPVSDVSCAAPGRWWRPATRTGSSCMSGRVCMPSSSAMHCWAAMHCTAPVPRNEPMFLRGGLPRRRHVPFPLPCWRDLFCELSC</sequence>
<comment type="caution">
    <text evidence="1">The sequence shown here is derived from an EMBL/GenBank/DDBJ whole genome shotgun (WGS) entry which is preliminary data.</text>
</comment>
<reference evidence="1" key="1">
    <citation type="submission" date="2019-11" db="EMBL/GenBank/DDBJ databases">
        <title>Bipolaris sorokiniana Genome sequencing.</title>
        <authorList>
            <person name="Wang H."/>
        </authorList>
    </citation>
    <scope>NUCLEOTIDE SEQUENCE</scope>
</reference>
<protein>
    <submittedName>
        <fullName evidence="1">Uncharacterized protein</fullName>
    </submittedName>
</protein>
<dbReference type="Proteomes" id="UP000624244">
    <property type="component" value="Unassembled WGS sequence"/>
</dbReference>
<accession>A0A8H5Z837</accession>
<name>A0A8H5Z837_COCSA</name>
<proteinExistence type="predicted"/>
<evidence type="ECO:0000313" key="1">
    <source>
        <dbReference type="EMBL" id="KAF5844536.1"/>
    </source>
</evidence>
<gene>
    <name evidence="1" type="ORF">GGP41_007552</name>
</gene>
<organism evidence="1 2">
    <name type="scientific">Cochliobolus sativus</name>
    <name type="common">Common root rot and spot blotch fungus</name>
    <name type="synonym">Bipolaris sorokiniana</name>
    <dbReference type="NCBI Taxonomy" id="45130"/>
    <lineage>
        <taxon>Eukaryota</taxon>
        <taxon>Fungi</taxon>
        <taxon>Dikarya</taxon>
        <taxon>Ascomycota</taxon>
        <taxon>Pezizomycotina</taxon>
        <taxon>Dothideomycetes</taxon>
        <taxon>Pleosporomycetidae</taxon>
        <taxon>Pleosporales</taxon>
        <taxon>Pleosporineae</taxon>
        <taxon>Pleosporaceae</taxon>
        <taxon>Bipolaris</taxon>
    </lineage>
</organism>
<dbReference type="EMBL" id="WNKQ01000022">
    <property type="protein sequence ID" value="KAF5844536.1"/>
    <property type="molecule type" value="Genomic_DNA"/>
</dbReference>
<dbReference type="AlphaFoldDB" id="A0A8H5Z837"/>